<dbReference type="Pfam" id="PF13699">
    <property type="entry name" value="eCIS_core"/>
    <property type="match status" value="1"/>
</dbReference>
<dbReference type="InterPro" id="IPR025295">
    <property type="entry name" value="eCIS_core_dom"/>
</dbReference>
<feature type="compositionally biased region" description="Polar residues" evidence="1">
    <location>
        <begin position="7"/>
        <end position="18"/>
    </location>
</feature>
<dbReference type="eggNOG" id="COG5412">
    <property type="taxonomic scope" value="Bacteria"/>
</dbReference>
<evidence type="ECO:0000259" key="2">
    <source>
        <dbReference type="Pfam" id="PF13699"/>
    </source>
</evidence>
<feature type="domain" description="eCIS core" evidence="2">
    <location>
        <begin position="254"/>
        <end position="331"/>
    </location>
</feature>
<protein>
    <recommendedName>
        <fullName evidence="2">eCIS core domain-containing protein</fullName>
    </recommendedName>
</protein>
<accession>B4VKD2</accession>
<evidence type="ECO:0000313" key="3">
    <source>
        <dbReference type="EMBL" id="EDX77787.1"/>
    </source>
</evidence>
<organism evidence="3 4">
    <name type="scientific">Coleofasciculus chthonoplastes PCC 7420</name>
    <dbReference type="NCBI Taxonomy" id="118168"/>
    <lineage>
        <taxon>Bacteria</taxon>
        <taxon>Bacillati</taxon>
        <taxon>Cyanobacteriota</taxon>
        <taxon>Cyanophyceae</taxon>
        <taxon>Coleofasciculales</taxon>
        <taxon>Coleofasciculaceae</taxon>
        <taxon>Coleofasciculus</taxon>
    </lineage>
</organism>
<dbReference type="Proteomes" id="UP000003835">
    <property type="component" value="Unassembled WGS sequence"/>
</dbReference>
<feature type="compositionally biased region" description="Polar residues" evidence="1">
    <location>
        <begin position="73"/>
        <end position="85"/>
    </location>
</feature>
<dbReference type="EMBL" id="DS989843">
    <property type="protein sequence ID" value="EDX77787.1"/>
    <property type="molecule type" value="Genomic_DNA"/>
</dbReference>
<proteinExistence type="predicted"/>
<evidence type="ECO:0000256" key="1">
    <source>
        <dbReference type="SAM" id="MobiDB-lite"/>
    </source>
</evidence>
<sequence>MYKPLQKKNSSWTPTTAQKKSKSPSKLGHFSIQPKPNKKSSQPQEIGEYSRDSADRLAANVMRSLEAKDSQETETPTVQPQSESRISVADVVGQRMPTVMARPLTPQVRMASEVSPENPIQRQCADCASPQQEQSTAAGKDIEQISSEAGAIQTKLTVGTPGDPYEQEADRVAAQVVSMSSPSDNSAPVQRLAQENNPIQRESLAQSITPVVQRRLSEQVQTQGLVQRAFQAGGTEASEDLESRLNASKGGGSPLSEDVRGFMEPRFGSDFSGVRVHTGGEAVQMNQELGAQAFTHGQDIFFNQGKYNPGSTDGKLLLAHEMTHVVQQTGAVSPKQEQQSIQSESSAHKVPGYLQSIFSSQQGNTALYRKELQDFQQVNSNKTLDQYQSQLQEPNQRVEITQTAPLQQARLMMRGNSAPGKPGKQVSSKAMSRLDKAKEAIKHTKSVFLYGAGNQTEALKATNFNSQFRLLVMRDDPQVLEAVGATSFWQLTDSVKPIAAANPEALTAAKADLAHGGNCGEHAEVAFDYLRVQAVGETLHWSSKQGLDHDFVLMGVPEDTDADIVVADPWPTRATATTWEDHFAYTSDREKIQRKHSMVADGQNVKAVIAAGLTLTDKGKQVAALKRSNKQTKELLKRSKELHFWTHSDAAAKGHDYDYHT</sequence>
<dbReference type="RefSeq" id="WP_006099048.1">
    <property type="nucleotide sequence ID" value="NZ_DS989843.1"/>
</dbReference>
<feature type="region of interest" description="Disordered" evidence="1">
    <location>
        <begin position="1"/>
        <end position="89"/>
    </location>
</feature>
<gene>
    <name evidence="3" type="ORF">MC7420_3111</name>
</gene>
<evidence type="ECO:0000313" key="4">
    <source>
        <dbReference type="Proteomes" id="UP000003835"/>
    </source>
</evidence>
<dbReference type="HOGENOM" id="CLU_414883_0_0_3"/>
<feature type="region of interest" description="Disordered" evidence="1">
    <location>
        <begin position="234"/>
        <end position="256"/>
    </location>
</feature>
<dbReference type="STRING" id="118168.MC7420_3111"/>
<name>B4VKD2_9CYAN</name>
<dbReference type="AlphaFoldDB" id="B4VKD2"/>
<keyword evidence="4" id="KW-1185">Reference proteome</keyword>
<reference evidence="3 4" key="1">
    <citation type="submission" date="2008-07" db="EMBL/GenBank/DDBJ databases">
        <authorList>
            <person name="Tandeau de Marsac N."/>
            <person name="Ferriera S."/>
            <person name="Johnson J."/>
            <person name="Kravitz S."/>
            <person name="Beeson K."/>
            <person name="Sutton G."/>
            <person name="Rogers Y.-H."/>
            <person name="Friedman R."/>
            <person name="Frazier M."/>
            <person name="Venter J.C."/>
        </authorList>
    </citation>
    <scope>NUCLEOTIDE SEQUENCE [LARGE SCALE GENOMIC DNA]</scope>
    <source>
        <strain evidence="3 4">PCC 7420</strain>
    </source>
</reference>